<evidence type="ECO:0000313" key="2">
    <source>
        <dbReference type="EMBL" id="QLY78556.1"/>
    </source>
</evidence>
<feature type="transmembrane region" description="Helical" evidence="1">
    <location>
        <begin position="7"/>
        <end position="24"/>
    </location>
</feature>
<dbReference type="AlphaFoldDB" id="A0A7D6VML7"/>
<keyword evidence="1" id="KW-0472">Membrane</keyword>
<sequence length="252" mass="30112">MKLTRRGYYVVVLIWIALFSISFYEKIKEFTIIEVSWSPQYRFNFVFFLASMSLLAVIWDFVFISCRTLINIKLKNTEFTLDEIKSVKYVEMLQENEIDTLYAVLNSKIKVLKYIDTRLENGLDVDINELYESVIKEYAKIRKQIKVYTYYDSEEDISRMQKDIKLTLESLSSIMYSINLFGFCKPQEFRKSKYIFAKLNTKYLNENIIFVLKGNLLIDKEHIIIIEVISYLEQKLEIEVLKMELFTSQHEE</sequence>
<keyword evidence="1" id="KW-1133">Transmembrane helix</keyword>
<dbReference type="RefSeq" id="WP_021801191.1">
    <property type="nucleotide sequence ID" value="NZ_CP059378.1"/>
</dbReference>
<gene>
    <name evidence="2" type="ORF">HZF06_15875</name>
</gene>
<dbReference type="EMBL" id="CP059378">
    <property type="protein sequence ID" value="QLY78556.1"/>
    <property type="molecule type" value="Genomic_DNA"/>
</dbReference>
<accession>A0A7D6VML7</accession>
<protein>
    <submittedName>
        <fullName evidence="2">Uncharacterized protein</fullName>
    </submittedName>
</protein>
<dbReference type="KEGG" id="cint:HZF06_15875"/>
<feature type="transmembrane region" description="Helical" evidence="1">
    <location>
        <begin position="44"/>
        <end position="66"/>
    </location>
</feature>
<reference evidence="2 3" key="1">
    <citation type="submission" date="2020-07" db="EMBL/GenBank/DDBJ databases">
        <title>Electron transfer.</title>
        <authorList>
            <person name="Huang L."/>
            <person name="Liu X."/>
            <person name="Zhou S."/>
        </authorList>
    </citation>
    <scope>NUCLEOTIDE SEQUENCE [LARGE SCALE GENOMIC DNA]</scope>
    <source>
        <strain evidence="2 3">Lx1</strain>
    </source>
</reference>
<evidence type="ECO:0000256" key="1">
    <source>
        <dbReference type="SAM" id="Phobius"/>
    </source>
</evidence>
<proteinExistence type="predicted"/>
<dbReference type="Proteomes" id="UP000512286">
    <property type="component" value="Chromosome"/>
</dbReference>
<keyword evidence="1" id="KW-0812">Transmembrane</keyword>
<organism evidence="2 3">
    <name type="scientific">Clostridium intestinale</name>
    <dbReference type="NCBI Taxonomy" id="36845"/>
    <lineage>
        <taxon>Bacteria</taxon>
        <taxon>Bacillati</taxon>
        <taxon>Bacillota</taxon>
        <taxon>Clostridia</taxon>
        <taxon>Eubacteriales</taxon>
        <taxon>Clostridiaceae</taxon>
        <taxon>Clostridium</taxon>
    </lineage>
</organism>
<name>A0A7D6VML7_9CLOT</name>
<evidence type="ECO:0000313" key="3">
    <source>
        <dbReference type="Proteomes" id="UP000512286"/>
    </source>
</evidence>